<name>A0A0F9EI75_9ZZZZ</name>
<dbReference type="EMBL" id="LAZR01024862">
    <property type="protein sequence ID" value="KKL73763.1"/>
    <property type="molecule type" value="Genomic_DNA"/>
</dbReference>
<feature type="non-terminal residue" evidence="1">
    <location>
        <position position="127"/>
    </location>
</feature>
<proteinExistence type="predicted"/>
<evidence type="ECO:0000313" key="1">
    <source>
        <dbReference type="EMBL" id="KKL73763.1"/>
    </source>
</evidence>
<accession>A0A0F9EI75</accession>
<organism evidence="1">
    <name type="scientific">marine sediment metagenome</name>
    <dbReference type="NCBI Taxonomy" id="412755"/>
    <lineage>
        <taxon>unclassified sequences</taxon>
        <taxon>metagenomes</taxon>
        <taxon>ecological metagenomes</taxon>
    </lineage>
</organism>
<protein>
    <submittedName>
        <fullName evidence="1">Uncharacterized protein</fullName>
    </submittedName>
</protein>
<sequence>MVAGDQVMIIHPMLYEILTIRGGAETLESLDDELDAMLDLGGGDVQTLLMDGNEQTLYETTGSAFIFAFLGLWIDWTGLNAGALEDTSIRFYLKVDGANYRLISPEVFLAAAVPVPAVTMHPRNANT</sequence>
<gene>
    <name evidence="1" type="ORF">LCGC14_2071620</name>
</gene>
<reference evidence="1" key="1">
    <citation type="journal article" date="2015" name="Nature">
        <title>Complex archaea that bridge the gap between prokaryotes and eukaryotes.</title>
        <authorList>
            <person name="Spang A."/>
            <person name="Saw J.H."/>
            <person name="Jorgensen S.L."/>
            <person name="Zaremba-Niedzwiedzka K."/>
            <person name="Martijn J."/>
            <person name="Lind A.E."/>
            <person name="van Eijk R."/>
            <person name="Schleper C."/>
            <person name="Guy L."/>
            <person name="Ettema T.J."/>
        </authorList>
    </citation>
    <scope>NUCLEOTIDE SEQUENCE</scope>
</reference>
<comment type="caution">
    <text evidence="1">The sequence shown here is derived from an EMBL/GenBank/DDBJ whole genome shotgun (WGS) entry which is preliminary data.</text>
</comment>
<dbReference type="AlphaFoldDB" id="A0A0F9EI75"/>